<gene>
    <name evidence="5" type="ORF">EDC37_12313</name>
</gene>
<dbReference type="InterPro" id="IPR002509">
    <property type="entry name" value="NODB_dom"/>
</dbReference>
<protein>
    <submittedName>
        <fullName evidence="5">Polysaccharide deacetylase</fullName>
    </submittedName>
</protein>
<dbReference type="GO" id="GO:0046872">
    <property type="term" value="F:metal ion binding"/>
    <property type="evidence" value="ECO:0007669"/>
    <property type="project" value="UniProtKB-KW"/>
</dbReference>
<feature type="domain" description="NodB homology" evidence="4">
    <location>
        <begin position="642"/>
        <end position="687"/>
    </location>
</feature>
<dbReference type="GO" id="GO:0016020">
    <property type="term" value="C:membrane"/>
    <property type="evidence" value="ECO:0007669"/>
    <property type="project" value="TreeGrafter"/>
</dbReference>
<keyword evidence="3" id="KW-1133">Transmembrane helix</keyword>
<dbReference type="InterPro" id="IPR050248">
    <property type="entry name" value="Polysacc_deacetylase_ArnD"/>
</dbReference>
<dbReference type="Proteomes" id="UP000295188">
    <property type="component" value="Unassembled WGS sequence"/>
</dbReference>
<feature type="domain" description="NodB homology" evidence="4">
    <location>
        <begin position="72"/>
        <end position="283"/>
    </location>
</feature>
<accession>A0A4R3K2B6</accession>
<dbReference type="InterPro" id="IPR011330">
    <property type="entry name" value="Glyco_hydro/deAcase_b/a-brl"/>
</dbReference>
<dbReference type="GO" id="GO:0016810">
    <property type="term" value="F:hydrolase activity, acting on carbon-nitrogen (but not peptide) bonds"/>
    <property type="evidence" value="ECO:0007669"/>
    <property type="project" value="InterPro"/>
</dbReference>
<evidence type="ECO:0000256" key="2">
    <source>
        <dbReference type="ARBA" id="ARBA00022801"/>
    </source>
</evidence>
<keyword evidence="3" id="KW-0812">Transmembrane</keyword>
<keyword evidence="1" id="KW-0479">Metal-binding</keyword>
<reference evidence="5 6" key="1">
    <citation type="submission" date="2019-03" db="EMBL/GenBank/DDBJ databases">
        <title>Genomic Encyclopedia of Type Strains, Phase IV (KMG-IV): sequencing the most valuable type-strain genomes for metagenomic binning, comparative biology and taxonomic classification.</title>
        <authorList>
            <person name="Goeker M."/>
        </authorList>
    </citation>
    <scope>NUCLEOTIDE SEQUENCE [LARGE SCALE GENOMIC DNA]</scope>
    <source>
        <strain evidence="5 6">DSM 20467</strain>
    </source>
</reference>
<keyword evidence="2" id="KW-0378">Hydrolase</keyword>
<proteinExistence type="predicted"/>
<name>A0A4R3K2B6_9FIRM</name>
<evidence type="ECO:0000259" key="4">
    <source>
        <dbReference type="PROSITE" id="PS51677"/>
    </source>
</evidence>
<keyword evidence="6" id="KW-1185">Reference proteome</keyword>
<sequence length="687" mass="76066">MPNRKLVAVFVLVVVIFCGTYWYFYNTRDDQYLDMPNLAGEYNVDNEVKQAGQKLNEDIPPAKLYVNSTTKKEVALTFDGLPDPATTEKLLDLLDKYHAKATFFIEGSNAAVDSTSLQKIHERNYPIGNYTYVGLSELEKMPEDEILQQLLKTQEVIKHTTGSEATVFKAPHTIYTDTLLKTAAAAGLQAAVKTNVYVKKDAITTDEAADAFVSSIAPGSIVSLPLTTSVSQVPYTPENKDEKLASAKLLKLKTVAANSTSQNVVDVTERLLQALQKHNMGTMDITDMRRVKGLEMANEENSSFPVAMLNSFPQKIIAAADSLLFAKAEAAPADYEALRQKNAGAKADPTKMILTTEPAVSFVFAGLTSPDTVYDILGRLKKMNASGTFFVMKNDIDKNPGMIKDIIASGNEVGIGIRSLKGTNFYSVCAEIDYVRSRLEAMGASPTLAMQPWGAVDDDTREAVSAMGLTMITPYINVVRSDMKDCTSEEDAVNNLFGEHVYALGRGWIVYFRLDYYTDHTMAGKVLDLIKRKKIDNIAYNSFYDDPKINTANNDSAYSIKPAGEILANTAYRYSFSSKANVPERLRGEYNEMTAKKMSFNSYIKQRFIGNVAVGPDSNAYGFSLAEMRSFDQTGRIHTNDPVVFFTFDDWGTDASLNPLLYVLRKHNVKGNFFILTHNVMSNPNLL</sequence>
<dbReference type="GO" id="GO:0005975">
    <property type="term" value="P:carbohydrate metabolic process"/>
    <property type="evidence" value="ECO:0007669"/>
    <property type="project" value="InterPro"/>
</dbReference>
<keyword evidence="3" id="KW-0472">Membrane</keyword>
<dbReference type="RefSeq" id="WP_132551421.1">
    <property type="nucleotide sequence ID" value="NZ_SMAA01000023.1"/>
</dbReference>
<dbReference type="PROSITE" id="PS51677">
    <property type="entry name" value="NODB"/>
    <property type="match status" value="2"/>
</dbReference>
<evidence type="ECO:0000256" key="1">
    <source>
        <dbReference type="ARBA" id="ARBA00022723"/>
    </source>
</evidence>
<evidence type="ECO:0000313" key="5">
    <source>
        <dbReference type="EMBL" id="TCS76231.1"/>
    </source>
</evidence>
<dbReference type="SUPFAM" id="SSF88713">
    <property type="entry name" value="Glycoside hydrolase/deacetylase"/>
    <property type="match status" value="3"/>
</dbReference>
<dbReference type="Pfam" id="PF01522">
    <property type="entry name" value="Polysacc_deac_1"/>
    <property type="match status" value="3"/>
</dbReference>
<organism evidence="5 6">
    <name type="scientific">Pectinatus cerevisiiphilus</name>
    <dbReference type="NCBI Taxonomy" id="86956"/>
    <lineage>
        <taxon>Bacteria</taxon>
        <taxon>Bacillati</taxon>
        <taxon>Bacillota</taxon>
        <taxon>Negativicutes</taxon>
        <taxon>Selenomonadales</taxon>
        <taxon>Selenomonadaceae</taxon>
        <taxon>Pectinatus</taxon>
    </lineage>
</organism>
<comment type="caution">
    <text evidence="5">The sequence shown here is derived from an EMBL/GenBank/DDBJ whole genome shotgun (WGS) entry which is preliminary data.</text>
</comment>
<dbReference type="OrthoDB" id="9812065at2"/>
<evidence type="ECO:0000313" key="6">
    <source>
        <dbReference type="Proteomes" id="UP000295188"/>
    </source>
</evidence>
<evidence type="ECO:0000256" key="3">
    <source>
        <dbReference type="SAM" id="Phobius"/>
    </source>
</evidence>
<dbReference type="CDD" id="cd10917">
    <property type="entry name" value="CE4_NodB_like_6s_7s"/>
    <property type="match status" value="2"/>
</dbReference>
<dbReference type="AlphaFoldDB" id="A0A4R3K2B6"/>
<dbReference type="PANTHER" id="PTHR10587:SF133">
    <property type="entry name" value="CHITIN DEACETYLASE 1-RELATED"/>
    <property type="match status" value="1"/>
</dbReference>
<dbReference type="PANTHER" id="PTHR10587">
    <property type="entry name" value="GLYCOSYL TRANSFERASE-RELATED"/>
    <property type="match status" value="1"/>
</dbReference>
<feature type="transmembrane region" description="Helical" evidence="3">
    <location>
        <begin position="7"/>
        <end position="25"/>
    </location>
</feature>
<dbReference type="EMBL" id="SMAA01000023">
    <property type="protein sequence ID" value="TCS76231.1"/>
    <property type="molecule type" value="Genomic_DNA"/>
</dbReference>
<dbReference type="Gene3D" id="3.20.20.370">
    <property type="entry name" value="Glycoside hydrolase/deacetylase"/>
    <property type="match status" value="3"/>
</dbReference>